<dbReference type="CDD" id="cd00202">
    <property type="entry name" value="ZnF_GATA"/>
    <property type="match status" value="1"/>
</dbReference>
<keyword evidence="4" id="KW-0804">Transcription</keyword>
<proteinExistence type="predicted"/>
<name>A0AAU9NV27_9ASTR</name>
<organism evidence="9 10">
    <name type="scientific">Lactuca virosa</name>
    <dbReference type="NCBI Taxonomy" id="75947"/>
    <lineage>
        <taxon>Eukaryota</taxon>
        <taxon>Viridiplantae</taxon>
        <taxon>Streptophyta</taxon>
        <taxon>Embryophyta</taxon>
        <taxon>Tracheophyta</taxon>
        <taxon>Spermatophyta</taxon>
        <taxon>Magnoliopsida</taxon>
        <taxon>eudicotyledons</taxon>
        <taxon>Gunneridae</taxon>
        <taxon>Pentapetalae</taxon>
        <taxon>asterids</taxon>
        <taxon>campanulids</taxon>
        <taxon>Asterales</taxon>
        <taxon>Asteraceae</taxon>
        <taxon>Cichorioideae</taxon>
        <taxon>Cichorieae</taxon>
        <taxon>Lactucinae</taxon>
        <taxon>Lactuca</taxon>
    </lineage>
</organism>
<evidence type="ECO:0000256" key="5">
    <source>
        <dbReference type="ARBA" id="ARBA00023242"/>
    </source>
</evidence>
<dbReference type="Gene3D" id="3.30.50.10">
    <property type="entry name" value="Erythroid Transcription Factor GATA-1, subunit A"/>
    <property type="match status" value="1"/>
</dbReference>
<evidence type="ECO:0000256" key="3">
    <source>
        <dbReference type="ARBA" id="ARBA00023125"/>
    </source>
</evidence>
<dbReference type="InterPro" id="IPR000679">
    <property type="entry name" value="Znf_GATA"/>
</dbReference>
<dbReference type="EMBL" id="CAKMRJ010005412">
    <property type="protein sequence ID" value="CAH1441642.1"/>
    <property type="molecule type" value="Genomic_DNA"/>
</dbReference>
<dbReference type="Pfam" id="PF06203">
    <property type="entry name" value="CCT"/>
    <property type="match status" value="1"/>
</dbReference>
<dbReference type="GO" id="GO:0043565">
    <property type="term" value="F:sequence-specific DNA binding"/>
    <property type="evidence" value="ECO:0007669"/>
    <property type="project" value="InterPro"/>
</dbReference>
<dbReference type="PANTHER" id="PTHR46125:SF24">
    <property type="entry name" value="GATA TRANSCRIPTION FACTOR 18"/>
    <property type="match status" value="1"/>
</dbReference>
<feature type="region of interest" description="Disordered" evidence="7">
    <location>
        <begin position="84"/>
        <end position="114"/>
    </location>
</feature>
<keyword evidence="3" id="KW-0238">DNA-binding</keyword>
<reference evidence="9 10" key="1">
    <citation type="submission" date="2022-01" db="EMBL/GenBank/DDBJ databases">
        <authorList>
            <person name="Xiong W."/>
            <person name="Schranz E."/>
        </authorList>
    </citation>
    <scope>NUCLEOTIDE SEQUENCE [LARGE SCALE GENOMIC DNA]</scope>
</reference>
<dbReference type="PANTHER" id="PTHR46125">
    <property type="entry name" value="GATA TRANSCRIPTION FACTOR 28"/>
    <property type="match status" value="1"/>
</dbReference>
<keyword evidence="10" id="KW-1185">Reference proteome</keyword>
<dbReference type="SUPFAM" id="SSF57716">
    <property type="entry name" value="Glucocorticoid receptor-like (DNA-binding domain)"/>
    <property type="match status" value="1"/>
</dbReference>
<evidence type="ECO:0000256" key="1">
    <source>
        <dbReference type="ARBA" id="ARBA00004123"/>
    </source>
</evidence>
<keyword evidence="5 6" id="KW-0539">Nucleus</keyword>
<accession>A0AAU9NV27</accession>
<comment type="caution">
    <text evidence="9">The sequence shown here is derived from an EMBL/GenBank/DDBJ whole genome shotgun (WGS) entry which is preliminary data.</text>
</comment>
<gene>
    <name evidence="9" type="ORF">LVIROSA_LOCUS27687</name>
</gene>
<dbReference type="GO" id="GO:0006355">
    <property type="term" value="P:regulation of DNA-templated transcription"/>
    <property type="evidence" value="ECO:0007669"/>
    <property type="project" value="InterPro"/>
</dbReference>
<dbReference type="PROSITE" id="PS51017">
    <property type="entry name" value="CCT"/>
    <property type="match status" value="1"/>
</dbReference>
<dbReference type="InterPro" id="IPR013088">
    <property type="entry name" value="Znf_NHR/GATA"/>
</dbReference>
<sequence length="244" mass="27340">MTEGVARGGERMGLLRVVLTRYEADEATDSNRHDADETTIPTYLARFQRKKVRVSCFLAQFYFNIHVQGVLLLLGGYEVPTGAPTLGMPPQNQRGLNEFPGRSSQPQRAASLSRFREKRKERCFDKKIRYTVRKEVALRCRHCGISSNSTPMMRCGPSRPRTLCNACGLKWANKGVLWDLNKVLAYPTTGKTIIEQSGGGEGNGSEVVTVYKDCRYLSLEVFHGIMALHVGGFIGLWRFIEGAF</sequence>
<evidence type="ECO:0000313" key="9">
    <source>
        <dbReference type="EMBL" id="CAH1441642.1"/>
    </source>
</evidence>
<feature type="domain" description="CCT" evidence="8">
    <location>
        <begin position="108"/>
        <end position="150"/>
    </location>
</feature>
<dbReference type="Pfam" id="PF00320">
    <property type="entry name" value="GATA"/>
    <property type="match status" value="1"/>
</dbReference>
<comment type="subcellular location">
    <subcellularLocation>
        <location evidence="1 6">Nucleus</location>
    </subcellularLocation>
</comment>
<evidence type="ECO:0000256" key="6">
    <source>
        <dbReference type="PROSITE-ProRule" id="PRU00357"/>
    </source>
</evidence>
<dbReference type="InterPro" id="IPR010402">
    <property type="entry name" value="CCT_domain"/>
</dbReference>
<keyword evidence="2" id="KW-0805">Transcription regulation</keyword>
<evidence type="ECO:0000313" key="10">
    <source>
        <dbReference type="Proteomes" id="UP001157418"/>
    </source>
</evidence>
<dbReference type="SMART" id="SM00401">
    <property type="entry name" value="ZnF_GATA"/>
    <property type="match status" value="1"/>
</dbReference>
<evidence type="ECO:0000259" key="8">
    <source>
        <dbReference type="PROSITE" id="PS51017"/>
    </source>
</evidence>
<evidence type="ECO:0000256" key="7">
    <source>
        <dbReference type="SAM" id="MobiDB-lite"/>
    </source>
</evidence>
<dbReference type="InterPro" id="IPR045280">
    <property type="entry name" value="TIFY-like"/>
</dbReference>
<dbReference type="Proteomes" id="UP001157418">
    <property type="component" value="Unassembled WGS sequence"/>
</dbReference>
<dbReference type="AlphaFoldDB" id="A0AAU9NV27"/>
<dbReference type="GO" id="GO:0005634">
    <property type="term" value="C:nucleus"/>
    <property type="evidence" value="ECO:0007669"/>
    <property type="project" value="UniProtKB-SubCell"/>
</dbReference>
<protein>
    <recommendedName>
        <fullName evidence="8">CCT domain-containing protein</fullName>
    </recommendedName>
</protein>
<evidence type="ECO:0000256" key="4">
    <source>
        <dbReference type="ARBA" id="ARBA00023163"/>
    </source>
</evidence>
<dbReference type="GO" id="GO:0008270">
    <property type="term" value="F:zinc ion binding"/>
    <property type="evidence" value="ECO:0007669"/>
    <property type="project" value="InterPro"/>
</dbReference>
<evidence type="ECO:0000256" key="2">
    <source>
        <dbReference type="ARBA" id="ARBA00023015"/>
    </source>
</evidence>